<dbReference type="GO" id="GO:0008641">
    <property type="term" value="F:ubiquitin-like modifier activating enzyme activity"/>
    <property type="evidence" value="ECO:0007669"/>
    <property type="project" value="InterPro"/>
</dbReference>
<dbReference type="GO" id="GO:0005829">
    <property type="term" value="C:cytosol"/>
    <property type="evidence" value="ECO:0007669"/>
    <property type="project" value="TreeGrafter"/>
</dbReference>
<dbReference type="PANTHER" id="PTHR10953:SF102">
    <property type="entry name" value="ADENYLYLTRANSFERASE AND SULFURTRANSFERASE MOCS3"/>
    <property type="match status" value="1"/>
</dbReference>
<evidence type="ECO:0000313" key="3">
    <source>
        <dbReference type="EMBL" id="MBR0596665.1"/>
    </source>
</evidence>
<dbReference type="InterPro" id="IPR045886">
    <property type="entry name" value="ThiF/MoeB/HesA"/>
</dbReference>
<dbReference type="AlphaFoldDB" id="A0A8J8B1W6"/>
<keyword evidence="4" id="KW-1185">Reference proteome</keyword>
<sequence length="338" mass="37624">MDDSRYSRQIVYANIGAEGQQKLLNSTVAIIGLGALGTVSANNLARAGVGRIKLIDRDYVSLSNLQRQTLYNEDDVDREMPKAAAAYEHLKKVNSTIQLEPVITDVNSSNIEGMIKDCDLVLDATDNFEIRLLINEACQEYKIPWIYCAAVGSIGMTMNIIPDQTPCFQCMTGESTSFENHETCSAVGVLNMITNIMASVQSAEAVKILTGSDRIRDTLLYFDIWENSVEFLKVERNESCSVCGEHHYAYFNQAGGTYTTSLCGRNEIQVIPMKKSDINFDSLAKSLDKLGKVSYNNFMLTFHDETIGFKLFKDGRAMIENAKDSNHAKSIYSEYIGL</sequence>
<protein>
    <submittedName>
        <fullName evidence="3">ThiF family adenylyltransferase</fullName>
    </submittedName>
</protein>
<proteinExistence type="inferred from homology"/>
<keyword evidence="3" id="KW-0808">Transferase</keyword>
<dbReference type="InterPro" id="IPR000594">
    <property type="entry name" value="ThiF_NAD_FAD-bd"/>
</dbReference>
<dbReference type="Proteomes" id="UP000675664">
    <property type="component" value="Unassembled WGS sequence"/>
</dbReference>
<dbReference type="GO" id="GO:0008146">
    <property type="term" value="F:sulfotransferase activity"/>
    <property type="evidence" value="ECO:0007669"/>
    <property type="project" value="TreeGrafter"/>
</dbReference>
<accession>A0A8J8B1W6</accession>
<evidence type="ECO:0000313" key="4">
    <source>
        <dbReference type="Proteomes" id="UP000675664"/>
    </source>
</evidence>
<dbReference type="EMBL" id="JAGSND010000001">
    <property type="protein sequence ID" value="MBR0596665.1"/>
    <property type="molecule type" value="Genomic_DNA"/>
</dbReference>
<organism evidence="3 4">
    <name type="scientific">Sinanaerobacter chloroacetimidivorans</name>
    <dbReference type="NCBI Taxonomy" id="2818044"/>
    <lineage>
        <taxon>Bacteria</taxon>
        <taxon>Bacillati</taxon>
        <taxon>Bacillota</taxon>
        <taxon>Clostridia</taxon>
        <taxon>Peptostreptococcales</taxon>
        <taxon>Anaerovoracaceae</taxon>
        <taxon>Sinanaerobacter</taxon>
    </lineage>
</organism>
<comment type="similarity">
    <text evidence="1">Belongs to the HesA/MoeB/ThiF family.</text>
</comment>
<name>A0A8J8B1W6_9FIRM</name>
<evidence type="ECO:0000256" key="1">
    <source>
        <dbReference type="ARBA" id="ARBA00009919"/>
    </source>
</evidence>
<dbReference type="InterPro" id="IPR035985">
    <property type="entry name" value="Ubiquitin-activating_enz"/>
</dbReference>
<reference evidence="3" key="1">
    <citation type="submission" date="2021-04" db="EMBL/GenBank/DDBJ databases">
        <title>Sinoanaerobacter chloroacetimidivorans sp. nov., an obligate anaerobic bacterium isolated from anaerobic sludge.</title>
        <authorList>
            <person name="Bao Y."/>
        </authorList>
    </citation>
    <scope>NUCLEOTIDE SEQUENCE</scope>
    <source>
        <strain evidence="3">BAD-6</strain>
    </source>
</reference>
<gene>
    <name evidence="3" type="ORF">KCX82_02135</name>
</gene>
<dbReference type="SUPFAM" id="SSF69572">
    <property type="entry name" value="Activating enzymes of the ubiquitin-like proteins"/>
    <property type="match status" value="1"/>
</dbReference>
<keyword evidence="3" id="KW-0548">Nucleotidyltransferase</keyword>
<dbReference type="FunFam" id="3.40.50.720:FF:000080">
    <property type="entry name" value="Thiazole biosynthesis adenylyltransferase ThiF"/>
    <property type="match status" value="1"/>
</dbReference>
<dbReference type="GO" id="GO:0004792">
    <property type="term" value="F:thiosulfate-cyanide sulfurtransferase activity"/>
    <property type="evidence" value="ECO:0007669"/>
    <property type="project" value="TreeGrafter"/>
</dbReference>
<dbReference type="PANTHER" id="PTHR10953">
    <property type="entry name" value="UBIQUITIN-ACTIVATING ENZYME E1"/>
    <property type="match status" value="1"/>
</dbReference>
<dbReference type="Gene3D" id="3.40.50.720">
    <property type="entry name" value="NAD(P)-binding Rossmann-like Domain"/>
    <property type="match status" value="1"/>
</dbReference>
<feature type="domain" description="THIF-type NAD/FAD binding fold" evidence="2">
    <location>
        <begin position="6"/>
        <end position="242"/>
    </location>
</feature>
<dbReference type="RefSeq" id="WP_227016786.1">
    <property type="nucleotide sequence ID" value="NZ_JAGSND010000001.1"/>
</dbReference>
<dbReference type="Pfam" id="PF00899">
    <property type="entry name" value="ThiF"/>
    <property type="match status" value="1"/>
</dbReference>
<comment type="caution">
    <text evidence="3">The sequence shown here is derived from an EMBL/GenBank/DDBJ whole genome shotgun (WGS) entry which is preliminary data.</text>
</comment>
<evidence type="ECO:0000259" key="2">
    <source>
        <dbReference type="Pfam" id="PF00899"/>
    </source>
</evidence>
<dbReference type="GO" id="GO:0016779">
    <property type="term" value="F:nucleotidyltransferase activity"/>
    <property type="evidence" value="ECO:0007669"/>
    <property type="project" value="UniProtKB-KW"/>
</dbReference>
<reference evidence="3" key="2">
    <citation type="submission" date="2021-04" db="EMBL/GenBank/DDBJ databases">
        <authorList>
            <person name="Liu J."/>
        </authorList>
    </citation>
    <scope>NUCLEOTIDE SEQUENCE</scope>
    <source>
        <strain evidence="3">BAD-6</strain>
    </source>
</reference>
<dbReference type="CDD" id="cd00757">
    <property type="entry name" value="ThiF_MoeB_HesA_family"/>
    <property type="match status" value="1"/>
</dbReference>